<dbReference type="PANTHER" id="PTHR36840">
    <property type="entry name" value="BLL5714 PROTEIN"/>
    <property type="match status" value="1"/>
</dbReference>
<dbReference type="EMBL" id="CP117267">
    <property type="protein sequence ID" value="WFS24374.1"/>
    <property type="molecule type" value="Genomic_DNA"/>
</dbReference>
<keyword evidence="1" id="KW-0472">Membrane</keyword>
<keyword evidence="1" id="KW-0812">Transmembrane</keyword>
<reference evidence="2" key="1">
    <citation type="journal article" date="2019" name="Phytopathology">
        <title>A Novel Group of Rhizobium tumorigenes-Like Agrobacteria Associated with Crown Gall Disease of Rhododendron and Blueberry.</title>
        <authorList>
            <person name="Kuzmanovic N."/>
            <person name="Behrens P."/>
            <person name="Idczak E."/>
            <person name="Wagner S."/>
            <person name="Gotz M."/>
            <person name="Sproer C."/>
            <person name="Bunk B."/>
            <person name="Overmann J."/>
            <person name="Smalla K."/>
        </authorList>
    </citation>
    <scope>NUCLEOTIDE SEQUENCE</scope>
    <source>
        <strain evidence="2">Rho-6.2</strain>
    </source>
</reference>
<evidence type="ECO:0000313" key="3">
    <source>
        <dbReference type="Proteomes" id="UP000318939"/>
    </source>
</evidence>
<proteinExistence type="predicted"/>
<organism evidence="2 3">
    <name type="scientific">Rhizobium rhododendri</name>
    <dbReference type="NCBI Taxonomy" id="2506430"/>
    <lineage>
        <taxon>Bacteria</taxon>
        <taxon>Pseudomonadati</taxon>
        <taxon>Pseudomonadota</taxon>
        <taxon>Alphaproteobacteria</taxon>
        <taxon>Hyphomicrobiales</taxon>
        <taxon>Rhizobiaceae</taxon>
        <taxon>Rhizobium/Agrobacterium group</taxon>
        <taxon>Rhizobium</taxon>
    </lineage>
</organism>
<feature type="transmembrane region" description="Helical" evidence="1">
    <location>
        <begin position="311"/>
        <end position="333"/>
    </location>
</feature>
<feature type="transmembrane region" description="Helical" evidence="1">
    <location>
        <begin position="235"/>
        <end position="256"/>
    </location>
</feature>
<evidence type="ECO:0000313" key="2">
    <source>
        <dbReference type="EMBL" id="WFS24374.1"/>
    </source>
</evidence>
<name>A0ABY8IL45_9HYPH</name>
<gene>
    <name evidence="2" type="ORF">PR018_07725</name>
</gene>
<accession>A0ABY8IL45</accession>
<dbReference type="Proteomes" id="UP000318939">
    <property type="component" value="Chromosome"/>
</dbReference>
<dbReference type="InterPro" id="IPR010640">
    <property type="entry name" value="Low_temperature_requirement_A"/>
</dbReference>
<feature type="transmembrane region" description="Helical" evidence="1">
    <location>
        <begin position="171"/>
        <end position="192"/>
    </location>
</feature>
<feature type="transmembrane region" description="Helical" evidence="1">
    <location>
        <begin position="345"/>
        <end position="362"/>
    </location>
</feature>
<dbReference type="PANTHER" id="PTHR36840:SF1">
    <property type="entry name" value="BLL5714 PROTEIN"/>
    <property type="match status" value="1"/>
</dbReference>
<keyword evidence="1" id="KW-1133">Transmembrane helix</keyword>
<evidence type="ECO:0000256" key="1">
    <source>
        <dbReference type="SAM" id="Phobius"/>
    </source>
</evidence>
<dbReference type="Pfam" id="PF06772">
    <property type="entry name" value="LtrA"/>
    <property type="match status" value="1"/>
</dbReference>
<reference evidence="2" key="2">
    <citation type="journal article" date="2023" name="MicrobiologyOpen">
        <title>Genomics of the tumorigenes clade of the family Rhizobiaceae and description of Rhizobium rhododendri sp. nov.</title>
        <authorList>
            <person name="Kuzmanovic N."/>
            <person name="diCenzo G.C."/>
            <person name="Bunk B."/>
            <person name="Sproeer C."/>
            <person name="Fruehling A."/>
            <person name="Neumann-Schaal M."/>
            <person name="Overmann J."/>
            <person name="Smalla K."/>
        </authorList>
    </citation>
    <scope>NUCLEOTIDE SEQUENCE</scope>
    <source>
        <strain evidence="2">Rho-6.2</strain>
    </source>
</reference>
<feature type="transmembrane region" description="Helical" evidence="1">
    <location>
        <begin position="50"/>
        <end position="73"/>
    </location>
</feature>
<feature type="transmembrane region" description="Helical" evidence="1">
    <location>
        <begin position="85"/>
        <end position="105"/>
    </location>
</feature>
<feature type="transmembrane region" description="Helical" evidence="1">
    <location>
        <begin position="368"/>
        <end position="386"/>
    </location>
</feature>
<feature type="transmembrane region" description="Helical" evidence="1">
    <location>
        <begin position="111"/>
        <end position="130"/>
    </location>
</feature>
<feature type="transmembrane region" description="Helical" evidence="1">
    <location>
        <begin position="21"/>
        <end position="44"/>
    </location>
</feature>
<feature type="transmembrane region" description="Helical" evidence="1">
    <location>
        <begin position="277"/>
        <end position="299"/>
    </location>
</feature>
<protein>
    <submittedName>
        <fullName evidence="2">Low temperature requirement protein A</fullName>
    </submittedName>
</protein>
<dbReference type="RefSeq" id="WP_142822950.1">
    <property type="nucleotide sequence ID" value="NZ_CP117267.1"/>
</dbReference>
<feature type="transmembrane region" description="Helical" evidence="1">
    <location>
        <begin position="142"/>
        <end position="159"/>
    </location>
</feature>
<sequence>MTGRKADGWLRQKGSRNEHRVSFVELFFDLVFVFSISQLAHALYEHFTALGVLQALLLTLAVWWVWIFTTWVTNWLDPDRQPVRVMLFVLMLAGLILSASIPEAFGEKGLMFAGAFVFMQVGRSLFAVYALRHAAPSNHRNFLRITVWLMLSGVFWIAGGLEEGEVRLVCWLVALAIEYAAPAAGFIVPGLGRSTPADWNVSGAHLAERCALFIIICLGEAILEAGETFSEMPLVPQSMMMLVCVFAGTVAMWWIYFQFGHERAAHRIEHAELPGSLARQAFTYAHIPILAGIIVTVVANKLALTHPDDVADLGVAGAILGGPLIFLCGNLWFKATTGNRPPLSHLVGIAVLLLSMMLASRVDRFDLAILATGILVGVALWEFVSLRHSSQTLRQR</sequence>
<feature type="transmembrane region" description="Helical" evidence="1">
    <location>
        <begin position="204"/>
        <end position="223"/>
    </location>
</feature>
<keyword evidence="3" id="KW-1185">Reference proteome</keyword>